<dbReference type="InterPro" id="IPR036282">
    <property type="entry name" value="Glutathione-S-Trfase_C_sf"/>
</dbReference>
<dbReference type="PANTHER" id="PTHR44051">
    <property type="entry name" value="GLUTATHIONE S-TRANSFERASE-RELATED"/>
    <property type="match status" value="1"/>
</dbReference>
<organism evidence="3 4">
    <name type="scientific">Fodinicurvata halophila</name>
    <dbReference type="NCBI Taxonomy" id="1419723"/>
    <lineage>
        <taxon>Bacteria</taxon>
        <taxon>Pseudomonadati</taxon>
        <taxon>Pseudomonadota</taxon>
        <taxon>Alphaproteobacteria</taxon>
        <taxon>Rhodospirillales</taxon>
        <taxon>Rhodovibrionaceae</taxon>
        <taxon>Fodinicurvata</taxon>
    </lineage>
</organism>
<evidence type="ECO:0000259" key="2">
    <source>
        <dbReference type="PROSITE" id="PS50405"/>
    </source>
</evidence>
<dbReference type="InterPro" id="IPR010987">
    <property type="entry name" value="Glutathione-S-Trfase_C-like"/>
</dbReference>
<dbReference type="SUPFAM" id="SSF52833">
    <property type="entry name" value="Thioredoxin-like"/>
    <property type="match status" value="1"/>
</dbReference>
<accession>A0ABV8UHI4</accession>
<comment type="caution">
    <text evidence="3">The sequence shown here is derived from an EMBL/GenBank/DDBJ whole genome shotgun (WGS) entry which is preliminary data.</text>
</comment>
<dbReference type="InterPro" id="IPR004045">
    <property type="entry name" value="Glutathione_S-Trfase_N"/>
</dbReference>
<evidence type="ECO:0000259" key="1">
    <source>
        <dbReference type="PROSITE" id="PS50404"/>
    </source>
</evidence>
<dbReference type="InterPro" id="IPR036249">
    <property type="entry name" value="Thioredoxin-like_sf"/>
</dbReference>
<dbReference type="Gene3D" id="1.20.1050.10">
    <property type="match status" value="1"/>
</dbReference>
<evidence type="ECO:0000313" key="4">
    <source>
        <dbReference type="Proteomes" id="UP001595799"/>
    </source>
</evidence>
<dbReference type="Pfam" id="PF13417">
    <property type="entry name" value="GST_N_3"/>
    <property type="match status" value="1"/>
</dbReference>
<dbReference type="Pfam" id="PF00043">
    <property type="entry name" value="GST_C"/>
    <property type="match status" value="1"/>
</dbReference>
<dbReference type="InterPro" id="IPR040079">
    <property type="entry name" value="Glutathione_S-Trfase"/>
</dbReference>
<feature type="domain" description="GST N-terminal" evidence="1">
    <location>
        <begin position="1"/>
        <end position="78"/>
    </location>
</feature>
<dbReference type="Gene3D" id="3.40.30.10">
    <property type="entry name" value="Glutaredoxin"/>
    <property type="match status" value="1"/>
</dbReference>
<dbReference type="SFLD" id="SFLDS00019">
    <property type="entry name" value="Glutathione_Transferase_(cytos"/>
    <property type="match status" value="1"/>
</dbReference>
<dbReference type="InterPro" id="IPR004046">
    <property type="entry name" value="GST_C"/>
</dbReference>
<sequence length="208" mass="23297">MILAGRNMSPFTRRCAIALLHTGMSYEALELNAAQEMDKVQQYNRLGRVPALQLDDGTALVDSWAILDWIDETAGPDKALVPASGKERRDILRLTAYAMGTMEKAVAYFYETGLRPEETRWQKWGDRLGSQVVAGFDFLEEALGNNEWLHGNRMTHADVATVCAYDFSTLRAADLLEGGKRFPKLAAFTDRCNKLEPFAKTSLDPYRG</sequence>
<dbReference type="PANTHER" id="PTHR44051:SF8">
    <property type="entry name" value="GLUTATHIONE S-TRANSFERASE GSTA"/>
    <property type="match status" value="1"/>
</dbReference>
<reference evidence="4" key="1">
    <citation type="journal article" date="2019" name="Int. J. Syst. Evol. Microbiol.">
        <title>The Global Catalogue of Microorganisms (GCM) 10K type strain sequencing project: providing services to taxonomists for standard genome sequencing and annotation.</title>
        <authorList>
            <consortium name="The Broad Institute Genomics Platform"/>
            <consortium name="The Broad Institute Genome Sequencing Center for Infectious Disease"/>
            <person name="Wu L."/>
            <person name="Ma J."/>
        </authorList>
    </citation>
    <scope>NUCLEOTIDE SEQUENCE [LARGE SCALE GENOMIC DNA]</scope>
    <source>
        <strain evidence="4">CECT 8472</strain>
    </source>
</reference>
<dbReference type="PROSITE" id="PS50404">
    <property type="entry name" value="GST_NTER"/>
    <property type="match status" value="1"/>
</dbReference>
<proteinExistence type="predicted"/>
<dbReference type="Proteomes" id="UP001595799">
    <property type="component" value="Unassembled WGS sequence"/>
</dbReference>
<keyword evidence="4" id="KW-1185">Reference proteome</keyword>
<dbReference type="RefSeq" id="WP_382420221.1">
    <property type="nucleotide sequence ID" value="NZ_JBHSCW010000001.1"/>
</dbReference>
<gene>
    <name evidence="3" type="ORF">ACFOW6_00955</name>
</gene>
<protein>
    <submittedName>
        <fullName evidence="3">Glutathione S-transferase family protein</fullName>
    </submittedName>
</protein>
<feature type="domain" description="GST C-terminal" evidence="2">
    <location>
        <begin position="84"/>
        <end position="208"/>
    </location>
</feature>
<dbReference type="PROSITE" id="PS50405">
    <property type="entry name" value="GST_CTER"/>
    <property type="match status" value="1"/>
</dbReference>
<dbReference type="SUPFAM" id="SSF47616">
    <property type="entry name" value="GST C-terminal domain-like"/>
    <property type="match status" value="1"/>
</dbReference>
<name>A0ABV8UHI4_9PROT</name>
<dbReference type="EMBL" id="JBHSCW010000001">
    <property type="protein sequence ID" value="MFC4350101.1"/>
    <property type="molecule type" value="Genomic_DNA"/>
</dbReference>
<evidence type="ECO:0000313" key="3">
    <source>
        <dbReference type="EMBL" id="MFC4350101.1"/>
    </source>
</evidence>
<dbReference type="SFLD" id="SFLDG00358">
    <property type="entry name" value="Main_(cytGST)"/>
    <property type="match status" value="1"/>
</dbReference>